<dbReference type="Pfam" id="PF12452">
    <property type="entry name" value="DUF3685"/>
    <property type="match status" value="1"/>
</dbReference>
<evidence type="ECO:0000259" key="3">
    <source>
        <dbReference type="PROSITE" id="PS50110"/>
    </source>
</evidence>
<dbReference type="PANTHER" id="PTHR45566:SF1">
    <property type="entry name" value="HTH-TYPE TRANSCRIPTIONAL REGULATOR YHJB-RELATED"/>
    <property type="match status" value="1"/>
</dbReference>
<dbReference type="SMART" id="SM00448">
    <property type="entry name" value="REC"/>
    <property type="match status" value="1"/>
</dbReference>
<dbReference type="SUPFAM" id="SSF52172">
    <property type="entry name" value="CheY-like"/>
    <property type="match status" value="1"/>
</dbReference>
<feature type="region of interest" description="Disordered" evidence="2">
    <location>
        <begin position="252"/>
        <end position="307"/>
    </location>
</feature>
<accession>A0A9E9C902</accession>
<gene>
    <name evidence="4" type="ORF">OXH18_02350</name>
</gene>
<dbReference type="PANTHER" id="PTHR45566">
    <property type="entry name" value="HTH-TYPE TRANSCRIPTIONAL REGULATOR YHJB-RELATED"/>
    <property type="match status" value="1"/>
</dbReference>
<organism evidence="4 5">
    <name type="scientific">Thermocoleostomius sinensis A174</name>
    <dbReference type="NCBI Taxonomy" id="2016057"/>
    <lineage>
        <taxon>Bacteria</taxon>
        <taxon>Bacillati</taxon>
        <taxon>Cyanobacteriota</taxon>
        <taxon>Cyanophyceae</taxon>
        <taxon>Oculatellales</taxon>
        <taxon>Oculatellaceae</taxon>
        <taxon>Thermocoleostomius</taxon>
    </lineage>
</organism>
<dbReference type="InterPro" id="IPR051015">
    <property type="entry name" value="EvgA-like"/>
</dbReference>
<evidence type="ECO:0000256" key="1">
    <source>
        <dbReference type="PROSITE-ProRule" id="PRU00169"/>
    </source>
</evidence>
<dbReference type="RefSeq" id="WP_268610814.1">
    <property type="nucleotide sequence ID" value="NZ_CP113797.1"/>
</dbReference>
<feature type="compositionally biased region" description="Low complexity" evidence="2">
    <location>
        <begin position="159"/>
        <end position="179"/>
    </location>
</feature>
<dbReference type="GO" id="GO:0000160">
    <property type="term" value="P:phosphorelay signal transduction system"/>
    <property type="evidence" value="ECO:0007669"/>
    <property type="project" value="InterPro"/>
</dbReference>
<feature type="compositionally biased region" description="Polar residues" evidence="2">
    <location>
        <begin position="255"/>
        <end position="264"/>
    </location>
</feature>
<feature type="compositionally biased region" description="Low complexity" evidence="2">
    <location>
        <begin position="284"/>
        <end position="307"/>
    </location>
</feature>
<dbReference type="EMBL" id="CP113797">
    <property type="protein sequence ID" value="WAL60858.1"/>
    <property type="molecule type" value="Genomic_DNA"/>
</dbReference>
<dbReference type="Proteomes" id="UP001163152">
    <property type="component" value="Chromosome"/>
</dbReference>
<dbReference type="InterPro" id="IPR011006">
    <property type="entry name" value="CheY-like_superfamily"/>
</dbReference>
<dbReference type="Gene3D" id="3.40.50.2300">
    <property type="match status" value="1"/>
</dbReference>
<feature type="domain" description="Response regulatory" evidence="3">
    <location>
        <begin position="11"/>
        <end position="147"/>
    </location>
</feature>
<dbReference type="InterPro" id="IPR022552">
    <property type="entry name" value="UPF_Ycf55"/>
</dbReference>
<dbReference type="InterPro" id="IPR001789">
    <property type="entry name" value="Sig_transdc_resp-reg_receiver"/>
</dbReference>
<evidence type="ECO:0000313" key="4">
    <source>
        <dbReference type="EMBL" id="WAL60858.1"/>
    </source>
</evidence>
<protein>
    <submittedName>
        <fullName evidence="4">DUF3685 domain-containing protein</fullName>
    </submittedName>
</protein>
<dbReference type="InterPro" id="IPR058245">
    <property type="entry name" value="NreC/VraR/RcsB-like_REC"/>
</dbReference>
<dbReference type="AlphaFoldDB" id="A0A9E9C902"/>
<evidence type="ECO:0000256" key="2">
    <source>
        <dbReference type="SAM" id="MobiDB-lite"/>
    </source>
</evidence>
<name>A0A9E9C902_9CYAN</name>
<evidence type="ECO:0000313" key="5">
    <source>
        <dbReference type="Proteomes" id="UP001163152"/>
    </source>
</evidence>
<dbReference type="CDD" id="cd17535">
    <property type="entry name" value="REC_NarL-like"/>
    <property type="match status" value="1"/>
</dbReference>
<feature type="modified residue" description="4-aspartylphosphate" evidence="1">
    <location>
        <position position="77"/>
    </location>
</feature>
<dbReference type="PROSITE" id="PS50110">
    <property type="entry name" value="RESPONSE_REGULATORY"/>
    <property type="match status" value="1"/>
</dbReference>
<feature type="compositionally biased region" description="Polar residues" evidence="2">
    <location>
        <begin position="271"/>
        <end position="283"/>
    </location>
</feature>
<keyword evidence="1" id="KW-0597">Phosphoprotein</keyword>
<dbReference type="Pfam" id="PF00072">
    <property type="entry name" value="Response_reg"/>
    <property type="match status" value="1"/>
</dbReference>
<proteinExistence type="predicted"/>
<sequence length="627" mass="70015">MTPAADRRSFQLVLVDEDPLFRSGLRICLEDTAELQVVAEAETGAEALQLLDTFANRAIEPTDYLEPPSRIDLVIIDLELGRRTRDAIQGLDLCRRIRVQYPDVAVLLLSAVPEPIMLAAAQRVGANGYCARNLEANELIAIIRRVATGQSYWMRLDRSSTPSASPATAPLTTPSASPSRSRRPWLRFRRNLRISGLQQIETALAETAAQLRSLDLSDLDRALLAGRRRELLTARWLVKRFLATPALDAALGEQPQETNRSATATRELPVQSETESTTFQATGSMAPSSAASSSALAPPSMTSSSLMPQADRDVRSILFDAISAKLQLSLTNGTETPLEIDILREDKKRELFYLVLRKLEDLLDELRFSQVDAEQLASKRSLLLLDLWQAVVIDFFGKYSTLTVDGFEVEIVDEILQDMSIVQTEILDKIPSVVNLFQHLLFQSPLMVDGTPYPPGNPASLARAEWLLENLMIQVANAVIQPLLNRFANVEAIKQSLYNRRLLSSREIERFRNNLSWKYRLEKYVREPTNIFESRYSLFVLAGRGIKKTSIYAPRHQELQQLSGVPMLVTMVLETRDAVAPRVRSVISFMGNGVIYVLTEVIGRGIGLVGRGVIKGIGSVWQDGRFR</sequence>
<feature type="region of interest" description="Disordered" evidence="2">
    <location>
        <begin position="158"/>
        <end position="182"/>
    </location>
</feature>
<reference evidence="4" key="1">
    <citation type="submission" date="2022-12" db="EMBL/GenBank/DDBJ databases">
        <title>Polyphasic identification of a Novel Hot-Spring Cyanobacterium Ocullathermofonsia sinensis gen nov. sp. nov. and Genomic Insights on its Adaptations to the Thermal Habitat.</title>
        <authorList>
            <person name="Daroch M."/>
            <person name="Tang J."/>
            <person name="Jiang Y."/>
        </authorList>
    </citation>
    <scope>NUCLEOTIDE SEQUENCE</scope>
    <source>
        <strain evidence="4">PKUAC-SCTA174</strain>
    </source>
</reference>
<keyword evidence="5" id="KW-1185">Reference proteome</keyword>
<dbReference type="KEGG" id="tsin:OXH18_02350"/>